<proteinExistence type="predicted"/>
<evidence type="ECO:0000256" key="1">
    <source>
        <dbReference type="SAM" id="MobiDB-lite"/>
    </source>
</evidence>
<feature type="region of interest" description="Disordered" evidence="1">
    <location>
        <begin position="190"/>
        <end position="215"/>
    </location>
</feature>
<dbReference type="Proteomes" id="UP001497623">
    <property type="component" value="Unassembled WGS sequence"/>
</dbReference>
<feature type="non-terminal residue" evidence="2">
    <location>
        <position position="1"/>
    </location>
</feature>
<feature type="region of interest" description="Disordered" evidence="1">
    <location>
        <begin position="43"/>
        <end position="68"/>
    </location>
</feature>
<feature type="compositionally biased region" description="Low complexity" evidence="1">
    <location>
        <begin position="50"/>
        <end position="68"/>
    </location>
</feature>
<accession>A0AAV2QIL5</accession>
<feature type="compositionally biased region" description="Polar residues" evidence="1">
    <location>
        <begin position="233"/>
        <end position="242"/>
    </location>
</feature>
<reference evidence="2 3" key="1">
    <citation type="submission" date="2024-05" db="EMBL/GenBank/DDBJ databases">
        <authorList>
            <person name="Wallberg A."/>
        </authorList>
    </citation>
    <scope>NUCLEOTIDE SEQUENCE [LARGE SCALE GENOMIC DNA]</scope>
</reference>
<dbReference type="AlphaFoldDB" id="A0AAV2QIL5"/>
<keyword evidence="3" id="KW-1185">Reference proteome</keyword>
<evidence type="ECO:0000313" key="2">
    <source>
        <dbReference type="EMBL" id="CAL4086661.1"/>
    </source>
</evidence>
<protein>
    <submittedName>
        <fullName evidence="2">Uncharacterized protein</fullName>
    </submittedName>
</protein>
<feature type="region of interest" description="Disordered" evidence="1">
    <location>
        <begin position="233"/>
        <end position="258"/>
    </location>
</feature>
<dbReference type="EMBL" id="CAXKWB010007338">
    <property type="protein sequence ID" value="CAL4086661.1"/>
    <property type="molecule type" value="Genomic_DNA"/>
</dbReference>
<comment type="caution">
    <text evidence="2">The sequence shown here is derived from an EMBL/GenBank/DDBJ whole genome shotgun (WGS) entry which is preliminary data.</text>
</comment>
<feature type="compositionally biased region" description="Low complexity" evidence="1">
    <location>
        <begin position="191"/>
        <end position="215"/>
    </location>
</feature>
<organism evidence="2 3">
    <name type="scientific">Meganyctiphanes norvegica</name>
    <name type="common">Northern krill</name>
    <name type="synonym">Thysanopoda norvegica</name>
    <dbReference type="NCBI Taxonomy" id="48144"/>
    <lineage>
        <taxon>Eukaryota</taxon>
        <taxon>Metazoa</taxon>
        <taxon>Ecdysozoa</taxon>
        <taxon>Arthropoda</taxon>
        <taxon>Crustacea</taxon>
        <taxon>Multicrustacea</taxon>
        <taxon>Malacostraca</taxon>
        <taxon>Eumalacostraca</taxon>
        <taxon>Eucarida</taxon>
        <taxon>Euphausiacea</taxon>
        <taxon>Euphausiidae</taxon>
        <taxon>Meganyctiphanes</taxon>
    </lineage>
</organism>
<sequence length="295" mass="32452">LKLSAIFPFIGTSSQHADEVFLEPPELPSTPLYPLPQWHYPQPPTPLHAPSTSVQLSHSSTSSPPLCTPAINLVPDTPPPTPRPCSTPALHVESNKQIVNVAEPTISIQGTESKAAEREIVKDSEKIVDEVKICNSQQIEHPQSDPVLQDLVEDHMDRNIKIIESYHMDETSFTSLPLLPQALHSLSHSDPIYSTSSPQSPPISASPSTAFTQSSLSSQPLSLPISLMSHGTISQSVTSTNKSHGHKDKQKGTSLKENLKNLRCVERGKTSLSTSNRTKILRHLRFKQFSDDRYI</sequence>
<name>A0AAV2QIL5_MEGNR</name>
<gene>
    <name evidence="2" type="ORF">MNOR_LOCUS13057</name>
</gene>
<evidence type="ECO:0000313" key="3">
    <source>
        <dbReference type="Proteomes" id="UP001497623"/>
    </source>
</evidence>